<dbReference type="InterPro" id="IPR036388">
    <property type="entry name" value="WH-like_DNA-bd_sf"/>
</dbReference>
<dbReference type="InterPro" id="IPR000847">
    <property type="entry name" value="LysR_HTH_N"/>
</dbReference>
<sequence length="302" mass="33308">MKNNGMNFRHLYYFWVVAKEGGVTRAAERLGVAVQTISTQLSLLEQSIGKALFSQQGRRLVLTESGRTALAYADQIFLLGEQMQEALGEADGAKIRLTVGISDSLPKLTAFRLLEATMRLERQVRLVCYEDQFEALLGDLALHKLDVVLTDRAVRSGTTLRVFSHQLLESETVVVGAQTLAAVYQGGFPRSLNGAPFLLPTRNNTLRGQIDEWFEQNGVRPDIVGEFEDNALLNTFGRRGLGLFFTTAALASDILEQFGAVLVGPVPHMRQQFYAISNERKIRHPAVDAILSAVHHGVLSAV</sequence>
<evidence type="ECO:0000313" key="7">
    <source>
        <dbReference type="EMBL" id="PIL38531.1"/>
    </source>
</evidence>
<dbReference type="RefSeq" id="WP_099917250.1">
    <property type="nucleotide sequence ID" value="NZ_BMHS01000006.1"/>
</dbReference>
<dbReference type="Pfam" id="PF03466">
    <property type="entry name" value="LysR_substrate"/>
    <property type="match status" value="1"/>
</dbReference>
<dbReference type="SUPFAM" id="SSF53850">
    <property type="entry name" value="Periplasmic binding protein-like II"/>
    <property type="match status" value="1"/>
</dbReference>
<keyword evidence="8" id="KW-1185">Reference proteome</keyword>
<dbReference type="PANTHER" id="PTHR30293">
    <property type="entry name" value="TRANSCRIPTIONAL REGULATORY PROTEIN NAC-RELATED"/>
    <property type="match status" value="1"/>
</dbReference>
<organism evidence="7 8">
    <name type="scientific">Massilia psychrophila</name>
    <dbReference type="NCBI Taxonomy" id="1603353"/>
    <lineage>
        <taxon>Bacteria</taxon>
        <taxon>Pseudomonadati</taxon>
        <taxon>Pseudomonadota</taxon>
        <taxon>Betaproteobacteria</taxon>
        <taxon>Burkholderiales</taxon>
        <taxon>Oxalobacteraceae</taxon>
        <taxon>Telluria group</taxon>
        <taxon>Massilia</taxon>
    </lineage>
</organism>
<dbReference type="AlphaFoldDB" id="A0A2G8SXP8"/>
<dbReference type="SUPFAM" id="SSF46785">
    <property type="entry name" value="Winged helix' DNA-binding domain"/>
    <property type="match status" value="1"/>
</dbReference>
<dbReference type="Gene3D" id="3.40.190.290">
    <property type="match status" value="1"/>
</dbReference>
<dbReference type="OrthoDB" id="464481at2"/>
<comment type="caution">
    <text evidence="7">The sequence shown here is derived from an EMBL/GenBank/DDBJ whole genome shotgun (WGS) entry which is preliminary data.</text>
</comment>
<dbReference type="GO" id="GO:0003700">
    <property type="term" value="F:DNA-binding transcription factor activity"/>
    <property type="evidence" value="ECO:0007669"/>
    <property type="project" value="InterPro"/>
</dbReference>
<dbReference type="InterPro" id="IPR005119">
    <property type="entry name" value="LysR_subst-bd"/>
</dbReference>
<evidence type="ECO:0000259" key="6">
    <source>
        <dbReference type="PROSITE" id="PS50931"/>
    </source>
</evidence>
<dbReference type="EMBL" id="PDOB01000034">
    <property type="protein sequence ID" value="PIL38531.1"/>
    <property type="molecule type" value="Genomic_DNA"/>
</dbReference>
<dbReference type="Gene3D" id="1.10.10.10">
    <property type="entry name" value="Winged helix-like DNA-binding domain superfamily/Winged helix DNA-binding domain"/>
    <property type="match status" value="1"/>
</dbReference>
<protein>
    <submittedName>
        <fullName evidence="7">LysR family transcriptional regulator</fullName>
    </submittedName>
</protein>
<proteinExistence type="inferred from homology"/>
<comment type="similarity">
    <text evidence="1">Belongs to the LysR transcriptional regulatory family.</text>
</comment>
<dbReference type="Proteomes" id="UP000228593">
    <property type="component" value="Unassembled WGS sequence"/>
</dbReference>
<reference evidence="7 8" key="1">
    <citation type="submission" date="2017-10" db="EMBL/GenBank/DDBJ databases">
        <title>Massilia psychrophilum sp. nov., a novel purple-pigmented bacterium isolated from Tianshan glacier, Xinjiang Municipality, China.</title>
        <authorList>
            <person name="Wang H."/>
        </authorList>
    </citation>
    <scope>NUCLEOTIDE SEQUENCE [LARGE SCALE GENOMIC DNA]</scope>
    <source>
        <strain evidence="7 8">JCM 30813</strain>
    </source>
</reference>
<accession>A0A2G8SXP8</accession>
<evidence type="ECO:0000256" key="5">
    <source>
        <dbReference type="ARBA" id="ARBA00023163"/>
    </source>
</evidence>
<evidence type="ECO:0000256" key="3">
    <source>
        <dbReference type="ARBA" id="ARBA00023125"/>
    </source>
</evidence>
<gene>
    <name evidence="7" type="ORF">CR103_17590</name>
</gene>
<evidence type="ECO:0000256" key="4">
    <source>
        <dbReference type="ARBA" id="ARBA00023159"/>
    </source>
</evidence>
<keyword evidence="3" id="KW-0238">DNA-binding</keyword>
<dbReference type="Pfam" id="PF00126">
    <property type="entry name" value="HTH_1"/>
    <property type="match status" value="1"/>
</dbReference>
<evidence type="ECO:0000256" key="1">
    <source>
        <dbReference type="ARBA" id="ARBA00009437"/>
    </source>
</evidence>
<feature type="domain" description="HTH lysR-type" evidence="6">
    <location>
        <begin position="6"/>
        <end position="63"/>
    </location>
</feature>
<name>A0A2G8SXP8_9BURK</name>
<dbReference type="InterPro" id="IPR036390">
    <property type="entry name" value="WH_DNA-bd_sf"/>
</dbReference>
<dbReference type="GO" id="GO:2000142">
    <property type="term" value="P:regulation of DNA-templated transcription initiation"/>
    <property type="evidence" value="ECO:0007669"/>
    <property type="project" value="TreeGrafter"/>
</dbReference>
<keyword evidence="5" id="KW-0804">Transcription</keyword>
<keyword evidence="2" id="KW-0805">Transcription regulation</keyword>
<dbReference type="PROSITE" id="PS50931">
    <property type="entry name" value="HTH_LYSR"/>
    <property type="match status" value="1"/>
</dbReference>
<evidence type="ECO:0000256" key="2">
    <source>
        <dbReference type="ARBA" id="ARBA00023015"/>
    </source>
</evidence>
<evidence type="ECO:0000313" key="8">
    <source>
        <dbReference type="Proteomes" id="UP000228593"/>
    </source>
</evidence>
<keyword evidence="4" id="KW-0010">Activator</keyword>
<dbReference type="PANTHER" id="PTHR30293:SF2">
    <property type="entry name" value="TRANSCRIPTIONAL ACTIVATOR PROTEIN NHAR"/>
    <property type="match status" value="1"/>
</dbReference>
<dbReference type="GO" id="GO:0003677">
    <property type="term" value="F:DNA binding"/>
    <property type="evidence" value="ECO:0007669"/>
    <property type="project" value="UniProtKB-KW"/>
</dbReference>